<evidence type="ECO:0000256" key="1">
    <source>
        <dbReference type="SAM" id="MobiDB-lite"/>
    </source>
</evidence>
<reference evidence="2" key="1">
    <citation type="journal article" date="2023" name="Science">
        <title>Genome structures resolve the early diversification of teleost fishes.</title>
        <authorList>
            <person name="Parey E."/>
            <person name="Louis A."/>
            <person name="Montfort J."/>
            <person name="Bouchez O."/>
            <person name="Roques C."/>
            <person name="Iampietro C."/>
            <person name="Lluch J."/>
            <person name="Castinel A."/>
            <person name="Donnadieu C."/>
            <person name="Desvignes T."/>
            <person name="Floi Bucao C."/>
            <person name="Jouanno E."/>
            <person name="Wen M."/>
            <person name="Mejri S."/>
            <person name="Dirks R."/>
            <person name="Jansen H."/>
            <person name="Henkel C."/>
            <person name="Chen W.J."/>
            <person name="Zahm M."/>
            <person name="Cabau C."/>
            <person name="Klopp C."/>
            <person name="Thompson A.W."/>
            <person name="Robinson-Rechavi M."/>
            <person name="Braasch I."/>
            <person name="Lecointre G."/>
            <person name="Bobe J."/>
            <person name="Postlethwait J.H."/>
            <person name="Berthelot C."/>
            <person name="Roest Crollius H."/>
            <person name="Guiguen Y."/>
        </authorList>
    </citation>
    <scope>NUCLEOTIDE SEQUENCE</scope>
    <source>
        <strain evidence="2">WJC10195</strain>
    </source>
</reference>
<evidence type="ECO:0000313" key="3">
    <source>
        <dbReference type="Proteomes" id="UP001152622"/>
    </source>
</evidence>
<feature type="region of interest" description="Disordered" evidence="1">
    <location>
        <begin position="1"/>
        <end position="53"/>
    </location>
</feature>
<gene>
    <name evidence="2" type="ORF">SKAU_G00216870</name>
</gene>
<evidence type="ECO:0000313" key="2">
    <source>
        <dbReference type="EMBL" id="KAJ8354120.1"/>
    </source>
</evidence>
<sequence>MVALDARISEDREDGWTVKRGPGRAGSHELQEMPPICPNKQRHREARTEEEEVHQVSCLRISRSPDVQSLSPSRSFD</sequence>
<comment type="caution">
    <text evidence="2">The sequence shown here is derived from an EMBL/GenBank/DDBJ whole genome shotgun (WGS) entry which is preliminary data.</text>
</comment>
<organism evidence="2 3">
    <name type="scientific">Synaphobranchus kaupii</name>
    <name type="common">Kaup's arrowtooth eel</name>
    <dbReference type="NCBI Taxonomy" id="118154"/>
    <lineage>
        <taxon>Eukaryota</taxon>
        <taxon>Metazoa</taxon>
        <taxon>Chordata</taxon>
        <taxon>Craniata</taxon>
        <taxon>Vertebrata</taxon>
        <taxon>Euteleostomi</taxon>
        <taxon>Actinopterygii</taxon>
        <taxon>Neopterygii</taxon>
        <taxon>Teleostei</taxon>
        <taxon>Anguilliformes</taxon>
        <taxon>Synaphobranchidae</taxon>
        <taxon>Synaphobranchus</taxon>
    </lineage>
</organism>
<keyword evidence="3" id="KW-1185">Reference proteome</keyword>
<protein>
    <submittedName>
        <fullName evidence="2">Uncharacterized protein</fullName>
    </submittedName>
</protein>
<name>A0A9Q1ITG8_SYNKA</name>
<dbReference type="Proteomes" id="UP001152622">
    <property type="component" value="Chromosome 7"/>
</dbReference>
<proteinExistence type="predicted"/>
<accession>A0A9Q1ITG8</accession>
<dbReference type="AlphaFoldDB" id="A0A9Q1ITG8"/>
<dbReference type="EMBL" id="JAINUF010000007">
    <property type="protein sequence ID" value="KAJ8354120.1"/>
    <property type="molecule type" value="Genomic_DNA"/>
</dbReference>
<feature type="compositionally biased region" description="Basic and acidic residues" evidence="1">
    <location>
        <begin position="7"/>
        <end position="17"/>
    </location>
</feature>